<dbReference type="Gene3D" id="3.40.50.1110">
    <property type="entry name" value="SGNH hydrolase"/>
    <property type="match status" value="1"/>
</dbReference>
<gene>
    <name evidence="3" type="ORF">PEBR_29540</name>
</gene>
<reference evidence="4" key="1">
    <citation type="submission" date="2015-09" db="EMBL/GenBank/DDBJ databases">
        <authorList>
            <person name="Fill T.P."/>
            <person name="Baretta J.F."/>
            <person name="de Almeida L.G."/>
            <person name="Rocha M."/>
            <person name="de Souza D.H."/>
            <person name="Malavazi I."/>
            <person name="Cerdeira L.T."/>
            <person name="Hong H."/>
            <person name="Samborskyy M."/>
            <person name="de Vasconcelos A.T."/>
            <person name="Leadlay P."/>
            <person name="Rodrigues-Filho E."/>
        </authorList>
    </citation>
    <scope>NUCLEOTIDE SEQUENCE [LARGE SCALE GENOMIC DNA]</scope>
    <source>
        <strain evidence="4">LaBioMMi 136</strain>
    </source>
</reference>
<dbReference type="Proteomes" id="UP000190744">
    <property type="component" value="Unassembled WGS sequence"/>
</dbReference>
<dbReference type="InterPro" id="IPR051532">
    <property type="entry name" value="Ester_Hydrolysis_Enzymes"/>
</dbReference>
<dbReference type="AlphaFoldDB" id="A0A1S9RGR2"/>
<feature type="compositionally biased region" description="Basic and acidic residues" evidence="1">
    <location>
        <begin position="30"/>
        <end position="43"/>
    </location>
</feature>
<dbReference type="GO" id="GO:0004622">
    <property type="term" value="F:phosphatidylcholine lysophospholipase activity"/>
    <property type="evidence" value="ECO:0007669"/>
    <property type="project" value="TreeGrafter"/>
</dbReference>
<organism evidence="3 4">
    <name type="scientific">Penicillium brasilianum</name>
    <dbReference type="NCBI Taxonomy" id="104259"/>
    <lineage>
        <taxon>Eukaryota</taxon>
        <taxon>Fungi</taxon>
        <taxon>Dikarya</taxon>
        <taxon>Ascomycota</taxon>
        <taxon>Pezizomycotina</taxon>
        <taxon>Eurotiomycetes</taxon>
        <taxon>Eurotiomycetidae</taxon>
        <taxon>Eurotiales</taxon>
        <taxon>Aspergillaceae</taxon>
        <taxon>Penicillium</taxon>
    </lineage>
</organism>
<dbReference type="PANTHER" id="PTHR30383:SF19">
    <property type="entry name" value="FIBRONECTIN TYPE-III DOMAIN-CONTAINING PROTEIN"/>
    <property type="match status" value="1"/>
</dbReference>
<proteinExistence type="predicted"/>
<dbReference type="Pfam" id="PF13472">
    <property type="entry name" value="Lipase_GDSL_2"/>
    <property type="match status" value="1"/>
</dbReference>
<dbReference type="InterPro" id="IPR013830">
    <property type="entry name" value="SGNH_hydro"/>
</dbReference>
<evidence type="ECO:0000313" key="3">
    <source>
        <dbReference type="EMBL" id="OOQ84687.1"/>
    </source>
</evidence>
<protein>
    <recommendedName>
        <fullName evidence="2">SGNH hydrolase-type esterase domain-containing protein</fullName>
    </recommendedName>
</protein>
<evidence type="ECO:0000256" key="1">
    <source>
        <dbReference type="SAM" id="MobiDB-lite"/>
    </source>
</evidence>
<evidence type="ECO:0000259" key="2">
    <source>
        <dbReference type="Pfam" id="PF13472"/>
    </source>
</evidence>
<sequence>MMCKPEPHTRNTPGCRRIRKGARGTGPQGIHKETITPRSDTTHGPKKQTPETKQAGGRIDNMIERLAILCFGNSLTAGWYKYGLEYHPYAKKLHECLQAAFPTTDIMIEVDGVPGDLVTSPPGSFLSRIQGRCATKKYDWVIVLGGTNDLGYGNGPDKIYSALQESWNVVLATGGKVLALTVPECAAESAILDQRRAQLNSAILAHQAERFYAFDLKSQIPYRAATQTFRDEIFDDGLHLTPAGRGNTKEDRWTSIAAGRNIVAERPVLLRKNPIQSDVIKSHPFLQVLDPFSNVLYKSTRDAYFYSPINEEIWILVIVYLLEVMAIVGHYLARLSECSFEGIFIDCRYTPFSVLLHGSVSGTRGFEGALGR</sequence>
<dbReference type="InterPro" id="IPR036514">
    <property type="entry name" value="SGNH_hydro_sf"/>
</dbReference>
<evidence type="ECO:0000313" key="4">
    <source>
        <dbReference type="Proteomes" id="UP000190744"/>
    </source>
</evidence>
<dbReference type="SUPFAM" id="SSF52266">
    <property type="entry name" value="SGNH hydrolase"/>
    <property type="match status" value="1"/>
</dbReference>
<name>A0A1S9RGR2_PENBI</name>
<accession>A0A1S9RGR2</accession>
<feature type="region of interest" description="Disordered" evidence="1">
    <location>
        <begin position="1"/>
        <end position="57"/>
    </location>
</feature>
<dbReference type="EMBL" id="LJBN01000177">
    <property type="protein sequence ID" value="OOQ84687.1"/>
    <property type="molecule type" value="Genomic_DNA"/>
</dbReference>
<comment type="caution">
    <text evidence="3">The sequence shown here is derived from an EMBL/GenBank/DDBJ whole genome shotgun (WGS) entry which is preliminary data.</text>
</comment>
<dbReference type="PANTHER" id="PTHR30383">
    <property type="entry name" value="THIOESTERASE 1/PROTEASE 1/LYSOPHOSPHOLIPASE L1"/>
    <property type="match status" value="1"/>
</dbReference>
<dbReference type="CDD" id="cd00229">
    <property type="entry name" value="SGNH_hydrolase"/>
    <property type="match status" value="1"/>
</dbReference>
<feature type="domain" description="SGNH hydrolase-type esterase" evidence="2">
    <location>
        <begin position="70"/>
        <end position="244"/>
    </location>
</feature>